<dbReference type="InterPro" id="IPR029069">
    <property type="entry name" value="HotDog_dom_sf"/>
</dbReference>
<dbReference type="CDD" id="cd00586">
    <property type="entry name" value="4HBT"/>
    <property type="match status" value="1"/>
</dbReference>
<reference evidence="1" key="1">
    <citation type="submission" date="2013-11" db="EMBL/GenBank/DDBJ databases">
        <title>The Genome Sequence of Phytophthora parasitica CJ05E6.</title>
        <authorList>
            <consortium name="The Broad Institute Genomics Platform"/>
            <person name="Russ C."/>
            <person name="Tyler B."/>
            <person name="Panabieres F."/>
            <person name="Shan W."/>
            <person name="Tripathy S."/>
            <person name="Grunwald N."/>
            <person name="Machado M."/>
            <person name="Johnson C.S."/>
            <person name="Arredondo F."/>
            <person name="Hong C."/>
            <person name="Coffey M."/>
            <person name="Young S.K."/>
            <person name="Zeng Q."/>
            <person name="Gargeya S."/>
            <person name="Fitzgerald M."/>
            <person name="Abouelleil A."/>
            <person name="Alvarado L."/>
            <person name="Chapman S.B."/>
            <person name="Gainer-Dewar J."/>
            <person name="Goldberg J."/>
            <person name="Griggs A."/>
            <person name="Gujja S."/>
            <person name="Hansen M."/>
            <person name="Howarth C."/>
            <person name="Imamovic A."/>
            <person name="Ireland A."/>
            <person name="Larimer J."/>
            <person name="McCowan C."/>
            <person name="Murphy C."/>
            <person name="Pearson M."/>
            <person name="Poon T.W."/>
            <person name="Priest M."/>
            <person name="Roberts A."/>
            <person name="Saif S."/>
            <person name="Shea T."/>
            <person name="Sykes S."/>
            <person name="Wortman J."/>
            <person name="Nusbaum C."/>
            <person name="Birren B."/>
        </authorList>
    </citation>
    <scope>NUCLEOTIDE SEQUENCE [LARGE SCALE GENOMIC DNA]</scope>
    <source>
        <strain evidence="1">CJ05E6</strain>
    </source>
</reference>
<dbReference type="PANTHER" id="PTHR12475">
    <property type="match status" value="1"/>
</dbReference>
<dbReference type="InterPro" id="IPR051490">
    <property type="entry name" value="THEM6_lcsJ_thioesterase"/>
</dbReference>
<protein>
    <recommendedName>
        <fullName evidence="2">Thioesterase domain-containing protein</fullName>
    </recommendedName>
</protein>
<sequence>MMAEIYGIRHFFHVGIFTSLYKHMSSGWQHHLCLALCVLTMVGRILWNVGAGLVHRALNKAHIRPGMGITYPSVWRARPGFLDCDINLHLNNASYLSNMELARWHFCAVTGILGNIARQRRALLVASQAVRFRHPIPPFRPYEIRSQLVFADAEWMYFLHKFQCPTTGKLYAEGLCRASCRQDEENISAAKLYAEVFRGDVDELRGLPKDMPDVVVRLLEWDSSQRIMLEAPAEAERRQGETAMPSAVALASGDSNLFKKLLARATSSWNLPV</sequence>
<dbReference type="SUPFAM" id="SSF54637">
    <property type="entry name" value="Thioesterase/thiol ester dehydrase-isomerase"/>
    <property type="match status" value="1"/>
</dbReference>
<gene>
    <name evidence="1" type="ORF">L916_19945</name>
</gene>
<dbReference type="Proteomes" id="UP000053864">
    <property type="component" value="Unassembled WGS sequence"/>
</dbReference>
<dbReference type="EMBL" id="KI676271">
    <property type="protein sequence ID" value="ETL26367.1"/>
    <property type="molecule type" value="Genomic_DNA"/>
</dbReference>
<dbReference type="VEuPathDB" id="FungiDB:PPTG_05947"/>
<accession>W2HYR1</accession>
<evidence type="ECO:0008006" key="2">
    <source>
        <dbReference type="Google" id="ProtNLM"/>
    </source>
</evidence>
<dbReference type="AlphaFoldDB" id="W2HYR1"/>
<name>W2HYR1_PHYNI</name>
<proteinExistence type="predicted"/>
<evidence type="ECO:0000313" key="1">
    <source>
        <dbReference type="EMBL" id="ETL26367.1"/>
    </source>
</evidence>
<dbReference type="Pfam" id="PF13279">
    <property type="entry name" value="4HBT_2"/>
    <property type="match status" value="1"/>
</dbReference>
<organism evidence="1">
    <name type="scientific">Phytophthora nicotianae</name>
    <name type="common">Potato buckeye rot agent</name>
    <name type="synonym">Phytophthora parasitica</name>
    <dbReference type="NCBI Taxonomy" id="4792"/>
    <lineage>
        <taxon>Eukaryota</taxon>
        <taxon>Sar</taxon>
        <taxon>Stramenopiles</taxon>
        <taxon>Oomycota</taxon>
        <taxon>Peronosporomycetes</taxon>
        <taxon>Peronosporales</taxon>
        <taxon>Peronosporaceae</taxon>
        <taxon>Phytophthora</taxon>
    </lineage>
</organism>
<dbReference type="PANTHER" id="PTHR12475:SF4">
    <property type="entry name" value="PROTEIN THEM6"/>
    <property type="match status" value="1"/>
</dbReference>
<dbReference type="Gene3D" id="3.10.129.10">
    <property type="entry name" value="Hotdog Thioesterase"/>
    <property type="match status" value="1"/>
</dbReference>